<keyword evidence="2" id="KW-1185">Reference proteome</keyword>
<comment type="caution">
    <text evidence="1">The sequence shown here is derived from an EMBL/GenBank/DDBJ whole genome shotgun (WGS) entry which is preliminary data.</text>
</comment>
<name>A0A8H6VDM8_9PEZI</name>
<sequence length="147" mass="16864">MTHRHPFQQHHYQPDSSNLCLTRRSCAFAHRGSSIAFETIRRRDVGHNIFISVCTEPTRHCTARDPTARLPIMIDRLAEGHFIRNRAPLLQVSSLAIQARAHQIYFLLRTDMKSSSHSGPRTGCELDIVTPDRALLQRRCANSMIRH</sequence>
<evidence type="ECO:0000313" key="1">
    <source>
        <dbReference type="EMBL" id="KAF7187420.1"/>
    </source>
</evidence>
<evidence type="ECO:0000313" key="2">
    <source>
        <dbReference type="Proteomes" id="UP000660729"/>
    </source>
</evidence>
<dbReference type="EMBL" id="JABCIY010000229">
    <property type="protein sequence ID" value="KAF7187420.1"/>
    <property type="molecule type" value="Genomic_DNA"/>
</dbReference>
<dbReference type="OrthoDB" id="10595136at2759"/>
<protein>
    <submittedName>
        <fullName evidence="1">Uncharacterized protein</fullName>
    </submittedName>
</protein>
<reference evidence="1" key="1">
    <citation type="submission" date="2020-04" db="EMBL/GenBank/DDBJ databases">
        <title>Draft genome resource of the tomato pathogen Pseudocercospora fuligena.</title>
        <authorList>
            <person name="Zaccaron A."/>
        </authorList>
    </citation>
    <scope>NUCLEOTIDE SEQUENCE</scope>
    <source>
        <strain evidence="1">PF001</strain>
    </source>
</reference>
<dbReference type="Proteomes" id="UP000660729">
    <property type="component" value="Unassembled WGS sequence"/>
</dbReference>
<dbReference type="AlphaFoldDB" id="A0A8H6VDM8"/>
<gene>
    <name evidence="1" type="ORF">HII31_11309</name>
</gene>
<proteinExistence type="predicted"/>
<organism evidence="1 2">
    <name type="scientific">Pseudocercospora fuligena</name>
    <dbReference type="NCBI Taxonomy" id="685502"/>
    <lineage>
        <taxon>Eukaryota</taxon>
        <taxon>Fungi</taxon>
        <taxon>Dikarya</taxon>
        <taxon>Ascomycota</taxon>
        <taxon>Pezizomycotina</taxon>
        <taxon>Dothideomycetes</taxon>
        <taxon>Dothideomycetidae</taxon>
        <taxon>Mycosphaerellales</taxon>
        <taxon>Mycosphaerellaceae</taxon>
        <taxon>Pseudocercospora</taxon>
    </lineage>
</organism>
<accession>A0A8H6VDM8</accession>